<comment type="similarity">
    <text evidence="5">Belongs to the ROH1 family.</text>
</comment>
<dbReference type="Proteomes" id="UP001314170">
    <property type="component" value="Unassembled WGS sequence"/>
</dbReference>
<evidence type="ECO:0000256" key="2">
    <source>
        <dbReference type="ARBA" id="ARBA00022692"/>
    </source>
</evidence>
<keyword evidence="3" id="KW-1133">Transmembrane helix</keyword>
<gene>
    <name evidence="6" type="ORF">DCAF_LOCUS19704</name>
</gene>
<evidence type="ECO:0000256" key="5">
    <source>
        <dbReference type="ARBA" id="ARBA00035114"/>
    </source>
</evidence>
<comment type="caution">
    <text evidence="6">The sequence shown here is derived from an EMBL/GenBank/DDBJ whole genome shotgun (WGS) entry which is preliminary data.</text>
</comment>
<dbReference type="EMBL" id="CAWUPB010001173">
    <property type="protein sequence ID" value="CAK7347024.1"/>
    <property type="molecule type" value="Genomic_DNA"/>
</dbReference>
<protein>
    <submittedName>
        <fullName evidence="6">Uncharacterized protein</fullName>
    </submittedName>
</protein>
<dbReference type="Pfam" id="PF05633">
    <property type="entry name" value="ROH1-like"/>
    <property type="match status" value="1"/>
</dbReference>
<evidence type="ECO:0000256" key="3">
    <source>
        <dbReference type="ARBA" id="ARBA00022989"/>
    </source>
</evidence>
<organism evidence="6 7">
    <name type="scientific">Dovyalis caffra</name>
    <dbReference type="NCBI Taxonomy" id="77055"/>
    <lineage>
        <taxon>Eukaryota</taxon>
        <taxon>Viridiplantae</taxon>
        <taxon>Streptophyta</taxon>
        <taxon>Embryophyta</taxon>
        <taxon>Tracheophyta</taxon>
        <taxon>Spermatophyta</taxon>
        <taxon>Magnoliopsida</taxon>
        <taxon>eudicotyledons</taxon>
        <taxon>Gunneridae</taxon>
        <taxon>Pentapetalae</taxon>
        <taxon>rosids</taxon>
        <taxon>fabids</taxon>
        <taxon>Malpighiales</taxon>
        <taxon>Salicaceae</taxon>
        <taxon>Flacourtieae</taxon>
        <taxon>Dovyalis</taxon>
    </lineage>
</organism>
<proteinExistence type="inferred from homology"/>
<accession>A0AAV1S6C2</accession>
<name>A0AAV1S6C2_9ROSI</name>
<dbReference type="AlphaFoldDB" id="A0AAV1S6C2"/>
<evidence type="ECO:0000313" key="7">
    <source>
        <dbReference type="Proteomes" id="UP001314170"/>
    </source>
</evidence>
<keyword evidence="2" id="KW-0812">Transmembrane</keyword>
<evidence type="ECO:0000256" key="4">
    <source>
        <dbReference type="ARBA" id="ARBA00023136"/>
    </source>
</evidence>
<keyword evidence="7" id="KW-1185">Reference proteome</keyword>
<comment type="subcellular location">
    <subcellularLocation>
        <location evidence="1">Membrane</location>
        <topology evidence="1">Single-pass membrane protein</topology>
    </subcellularLocation>
</comment>
<dbReference type="PANTHER" id="PTHR31509">
    <property type="entry name" value="BPS1-LIKE PROTEIN"/>
    <property type="match status" value="1"/>
</dbReference>
<dbReference type="GO" id="GO:0016020">
    <property type="term" value="C:membrane"/>
    <property type="evidence" value="ECO:0007669"/>
    <property type="project" value="UniProtKB-SubCell"/>
</dbReference>
<reference evidence="6 7" key="1">
    <citation type="submission" date="2024-01" db="EMBL/GenBank/DDBJ databases">
        <authorList>
            <person name="Waweru B."/>
        </authorList>
    </citation>
    <scope>NUCLEOTIDE SEQUENCE [LARGE SCALE GENOMIC DNA]</scope>
</reference>
<dbReference type="InterPro" id="IPR008511">
    <property type="entry name" value="ROH1-like"/>
</dbReference>
<evidence type="ECO:0000313" key="6">
    <source>
        <dbReference type="EMBL" id="CAK7347024.1"/>
    </source>
</evidence>
<sequence>MSLHERILEESRKNDRRNAYELLRELDQMDKCTRVMSKMMDWFQFPLTEGKEGEVRQKVKELANVCLDKGLQVYFSIHRWFPWGQSVLSLYKRILEESRKKDKRNAYELLRQLYQMDKCTRVMSKMRDWIQFSLKEEKEGEVRQKVKELANAWEACRVAGMASWNWSVVKVAGYCPGDCRMAWGEGAYPGKTSSFKFSQNSTRTAGGRKEMEKEMQYYTQAVIRIIWPPSLHAAVEIFASLKANHVGPDEVKAVGVSLEDGIEENDVR</sequence>
<evidence type="ECO:0000256" key="1">
    <source>
        <dbReference type="ARBA" id="ARBA00004167"/>
    </source>
</evidence>
<keyword evidence="4" id="KW-0472">Membrane</keyword>